<evidence type="ECO:0000259" key="1">
    <source>
        <dbReference type="Pfam" id="PF13843"/>
    </source>
</evidence>
<reference evidence="2" key="1">
    <citation type="submission" date="2023-04" db="EMBL/GenBank/DDBJ databases">
        <title>Chromosome-level genome of Chaenocephalus aceratus.</title>
        <authorList>
            <person name="Park H."/>
        </authorList>
    </citation>
    <scope>NUCLEOTIDE SEQUENCE</scope>
    <source>
        <strain evidence="2">DE</strain>
        <tissue evidence="2">Muscle</tissue>
    </source>
</reference>
<proteinExistence type="predicted"/>
<dbReference type="Proteomes" id="UP001228049">
    <property type="component" value="Unassembled WGS sequence"/>
</dbReference>
<accession>A0AAD9FAQ8</accession>
<comment type="caution">
    <text evidence="2">The sequence shown here is derived from an EMBL/GenBank/DDBJ whole genome shotgun (WGS) entry which is preliminary data.</text>
</comment>
<protein>
    <submittedName>
        <fullName evidence="2">PiggyBac transposable element-derived protein 5</fullName>
    </submittedName>
</protein>
<dbReference type="PANTHER" id="PTHR46599">
    <property type="entry name" value="PIGGYBAC TRANSPOSABLE ELEMENT-DERIVED PROTEIN 4"/>
    <property type="match status" value="1"/>
</dbReference>
<dbReference type="EMBL" id="JASDAP010000010">
    <property type="protein sequence ID" value="KAK1895492.1"/>
    <property type="molecule type" value="Genomic_DNA"/>
</dbReference>
<dbReference type="AlphaFoldDB" id="A0AAD9FAQ8"/>
<feature type="domain" description="PiggyBac transposable element-derived protein" evidence="1">
    <location>
        <begin position="123"/>
        <end position="246"/>
    </location>
</feature>
<dbReference type="PANTHER" id="PTHR46599:SF1">
    <property type="entry name" value="POGO TRANSPOSABLE ELEMENT WITH ZNF DOMAIN"/>
    <property type="match status" value="1"/>
</dbReference>
<dbReference type="InterPro" id="IPR029526">
    <property type="entry name" value="PGBD"/>
</dbReference>
<feature type="domain" description="PiggyBac transposable element-derived protein" evidence="1">
    <location>
        <begin position="289"/>
        <end position="492"/>
    </location>
</feature>
<keyword evidence="3" id="KW-1185">Reference proteome</keyword>
<evidence type="ECO:0000313" key="2">
    <source>
        <dbReference type="EMBL" id="KAK1895492.1"/>
    </source>
</evidence>
<organism evidence="2 3">
    <name type="scientific">Dissostichus eleginoides</name>
    <name type="common">Patagonian toothfish</name>
    <name type="synonym">Dissostichus amissus</name>
    <dbReference type="NCBI Taxonomy" id="100907"/>
    <lineage>
        <taxon>Eukaryota</taxon>
        <taxon>Metazoa</taxon>
        <taxon>Chordata</taxon>
        <taxon>Craniata</taxon>
        <taxon>Vertebrata</taxon>
        <taxon>Euteleostomi</taxon>
        <taxon>Actinopterygii</taxon>
        <taxon>Neopterygii</taxon>
        <taxon>Teleostei</taxon>
        <taxon>Neoteleostei</taxon>
        <taxon>Acanthomorphata</taxon>
        <taxon>Eupercaria</taxon>
        <taxon>Perciformes</taxon>
        <taxon>Notothenioidei</taxon>
        <taxon>Nototheniidae</taxon>
        <taxon>Dissostichus</taxon>
    </lineage>
</organism>
<evidence type="ECO:0000313" key="3">
    <source>
        <dbReference type="Proteomes" id="UP001228049"/>
    </source>
</evidence>
<dbReference type="Pfam" id="PF13843">
    <property type="entry name" value="DDE_Tnp_1_7"/>
    <property type="match status" value="2"/>
</dbReference>
<sequence length="506" mass="56273">MKQVMKRVMKRVMERVMERVMKRVMERVMKHVMKQVMKHVMEHVMEQFKVTHVSSSSALTEPDLQFAQTEARLSAEAPLQNQDLMDPSWRSADCWKPPSDSQSSIASFSQCSGPHHFLSKTSDAVDYFLLMFPPALLDLITFETNAHIKTCHFLGCGLPDWVPVTTLEIKGFLGLVVLMGLQNLPDPAQFWSWSHYDNSYAFCRAMSFRRFQQISSSIRMGSFTTDRYRGTRTTKDALHIFRPMLDLLGGAMWTRTGPTAACRWTGPCCPAWGGQPRQGGPEDPAPGVLLCDSKSGFCHRLFIQVGAQGGPEPGGPEPGGPEPGFTVVPELVKGLEGRHHQLFLSSSLASVPLLQKLLDQGLYASCSFPPPSPILPPALWAQGLLERPGDFLQRQLGPVLATRWRDTKEMCCLSTNAAPGQQDLVFRRSQTRGGELEPITRPGAFRLLQENLRGVDICKQLLACNPLGGVPQDRHWRGLLWFLVNLSIVNAFLLLRESAGTAPPPG</sequence>
<name>A0AAD9FAQ8_DISEL</name>
<gene>
    <name evidence="2" type="ORF">KUDE01_020943</name>
</gene>